<proteinExistence type="predicted"/>
<evidence type="ECO:0000256" key="1">
    <source>
        <dbReference type="SAM" id="MobiDB-lite"/>
    </source>
</evidence>
<feature type="compositionally biased region" description="Polar residues" evidence="1">
    <location>
        <begin position="48"/>
        <end position="61"/>
    </location>
</feature>
<dbReference type="KEGG" id="cam:101491122"/>
<keyword evidence="2" id="KW-1185">Reference proteome</keyword>
<dbReference type="PaxDb" id="3827-XP_004514867.1"/>
<organism evidence="2 3">
    <name type="scientific">Cicer arietinum</name>
    <name type="common">Chickpea</name>
    <name type="synonym">Garbanzo</name>
    <dbReference type="NCBI Taxonomy" id="3827"/>
    <lineage>
        <taxon>Eukaryota</taxon>
        <taxon>Viridiplantae</taxon>
        <taxon>Streptophyta</taxon>
        <taxon>Embryophyta</taxon>
        <taxon>Tracheophyta</taxon>
        <taxon>Spermatophyta</taxon>
        <taxon>Magnoliopsida</taxon>
        <taxon>eudicotyledons</taxon>
        <taxon>Gunneridae</taxon>
        <taxon>Pentapetalae</taxon>
        <taxon>rosids</taxon>
        <taxon>fabids</taxon>
        <taxon>Fabales</taxon>
        <taxon>Fabaceae</taxon>
        <taxon>Papilionoideae</taxon>
        <taxon>50 kb inversion clade</taxon>
        <taxon>NPAAA clade</taxon>
        <taxon>Hologalegina</taxon>
        <taxon>IRL clade</taxon>
        <taxon>Cicereae</taxon>
        <taxon>Cicer</taxon>
    </lineage>
</organism>
<gene>
    <name evidence="3" type="primary">LOC101491122</name>
</gene>
<feature type="region of interest" description="Disordered" evidence="1">
    <location>
        <begin position="48"/>
        <end position="72"/>
    </location>
</feature>
<name>A0A1S2Z4D3_CICAR</name>
<dbReference type="Proteomes" id="UP000087171">
    <property type="component" value="Unplaced"/>
</dbReference>
<protein>
    <submittedName>
        <fullName evidence="3">Uncharacterized protein LOC101491122</fullName>
    </submittedName>
</protein>
<accession>A0A1S2Z4D3</accession>
<reference evidence="3" key="1">
    <citation type="submission" date="2025-08" db="UniProtKB">
        <authorList>
            <consortium name="RefSeq"/>
        </authorList>
    </citation>
    <scope>IDENTIFICATION</scope>
    <source>
        <tissue evidence="3">Etiolated seedlings</tissue>
    </source>
</reference>
<feature type="region of interest" description="Disordered" evidence="1">
    <location>
        <begin position="1"/>
        <end position="30"/>
    </location>
</feature>
<evidence type="ECO:0000313" key="2">
    <source>
        <dbReference type="Proteomes" id="UP000087171"/>
    </source>
</evidence>
<sequence length="122" mass="13070">MDSPPGTPISSLSHTVATPSLPSAPKKKPQQSMARFFLSVMDSPPGTPISSLSHTVATPSLPSAPKKKPQQSMVFPIRDGFPARYSDFITLSYGGHSVTSVGTEKETPTVYGKVYSALFRRC</sequence>
<feature type="compositionally biased region" description="Polar residues" evidence="1">
    <location>
        <begin position="8"/>
        <end position="21"/>
    </location>
</feature>
<dbReference type="RefSeq" id="XP_004514867.2">
    <property type="nucleotide sequence ID" value="XM_004514810.3"/>
</dbReference>
<dbReference type="AlphaFoldDB" id="A0A1S2Z4D3"/>
<evidence type="ECO:0000313" key="3">
    <source>
        <dbReference type="RefSeq" id="XP_004514867.2"/>
    </source>
</evidence>